<dbReference type="Proteomes" id="UP001065593">
    <property type="component" value="Unassembled WGS sequence"/>
</dbReference>
<evidence type="ECO:0000313" key="8">
    <source>
        <dbReference type="EMBL" id="GLC90187.1"/>
    </source>
</evidence>
<comment type="subcellular location">
    <subcellularLocation>
        <location evidence="1">Cell membrane</location>
        <topology evidence="1">Multi-pass membrane protein</topology>
    </subcellularLocation>
</comment>
<dbReference type="RefSeq" id="WP_264990101.1">
    <property type="nucleotide sequence ID" value="NZ_BRZA01000006.1"/>
</dbReference>
<keyword evidence="2" id="KW-1003">Cell membrane</keyword>
<keyword evidence="5 6" id="KW-0472">Membrane</keyword>
<feature type="transmembrane region" description="Helical" evidence="6">
    <location>
        <begin position="12"/>
        <end position="31"/>
    </location>
</feature>
<reference evidence="8" key="1">
    <citation type="submission" date="2022-08" db="EMBL/GenBank/DDBJ databases">
        <title>Draft genome sequence of Lysinibacillus sp. strain KH24.</title>
        <authorList>
            <person name="Kanbe H."/>
            <person name="Itoh H."/>
        </authorList>
    </citation>
    <scope>NUCLEOTIDE SEQUENCE</scope>
    <source>
        <strain evidence="8">KH24</strain>
    </source>
</reference>
<proteinExistence type="predicted"/>
<evidence type="ECO:0000259" key="7">
    <source>
        <dbReference type="Pfam" id="PF13396"/>
    </source>
</evidence>
<organism evidence="8 9">
    <name type="scientific">Lysinibacillus piscis</name>
    <dbReference type="NCBI Taxonomy" id="2518931"/>
    <lineage>
        <taxon>Bacteria</taxon>
        <taxon>Bacillati</taxon>
        <taxon>Bacillota</taxon>
        <taxon>Bacilli</taxon>
        <taxon>Bacillales</taxon>
        <taxon>Bacillaceae</taxon>
        <taxon>Lysinibacillus</taxon>
    </lineage>
</organism>
<evidence type="ECO:0000256" key="6">
    <source>
        <dbReference type="SAM" id="Phobius"/>
    </source>
</evidence>
<gene>
    <name evidence="8" type="ORF">LYSBPC_33140</name>
</gene>
<keyword evidence="4 6" id="KW-1133">Transmembrane helix</keyword>
<evidence type="ECO:0000256" key="1">
    <source>
        <dbReference type="ARBA" id="ARBA00004651"/>
    </source>
</evidence>
<feature type="transmembrane region" description="Helical" evidence="6">
    <location>
        <begin position="43"/>
        <end position="62"/>
    </location>
</feature>
<evidence type="ECO:0000256" key="5">
    <source>
        <dbReference type="ARBA" id="ARBA00023136"/>
    </source>
</evidence>
<sequence>MMEELAKIPWAVIAPLIVVQLVLMIVALIDLRRIHTTNGPKILWVLIILFANLLGPILYFIIGRKQS</sequence>
<evidence type="ECO:0000313" key="9">
    <source>
        <dbReference type="Proteomes" id="UP001065593"/>
    </source>
</evidence>
<keyword evidence="9" id="KW-1185">Reference proteome</keyword>
<evidence type="ECO:0000256" key="4">
    <source>
        <dbReference type="ARBA" id="ARBA00022989"/>
    </source>
</evidence>
<evidence type="ECO:0000256" key="3">
    <source>
        <dbReference type="ARBA" id="ARBA00022692"/>
    </source>
</evidence>
<evidence type="ECO:0000256" key="2">
    <source>
        <dbReference type="ARBA" id="ARBA00022475"/>
    </source>
</evidence>
<accession>A0ABQ5NPY3</accession>
<protein>
    <submittedName>
        <fullName evidence="8">Phosphatidylserine synthase</fullName>
    </submittedName>
</protein>
<keyword evidence="3 6" id="KW-0812">Transmembrane</keyword>
<comment type="caution">
    <text evidence="8">The sequence shown here is derived from an EMBL/GenBank/DDBJ whole genome shotgun (WGS) entry which is preliminary data.</text>
</comment>
<dbReference type="EMBL" id="BRZA01000006">
    <property type="protein sequence ID" value="GLC90187.1"/>
    <property type="molecule type" value="Genomic_DNA"/>
</dbReference>
<name>A0ABQ5NPY3_9BACI</name>
<dbReference type="Pfam" id="PF13396">
    <property type="entry name" value="PLDc_N"/>
    <property type="match status" value="1"/>
</dbReference>
<feature type="domain" description="Cardiolipin synthase N-terminal" evidence="7">
    <location>
        <begin position="22"/>
        <end position="64"/>
    </location>
</feature>
<dbReference type="InterPro" id="IPR027379">
    <property type="entry name" value="CLS_N"/>
</dbReference>